<gene>
    <name evidence="5" type="ORF">ACH5RR_017478</name>
</gene>
<dbReference type="PANTHER" id="PTHR47364:SF2">
    <property type="entry name" value="CYSTEINE PROTEINASE INHIBITOR 5"/>
    <property type="match status" value="1"/>
</dbReference>
<feature type="signal peptide" evidence="3">
    <location>
        <begin position="1"/>
        <end position="29"/>
    </location>
</feature>
<dbReference type="GO" id="GO:0004869">
    <property type="term" value="F:cysteine-type endopeptidase inhibitor activity"/>
    <property type="evidence" value="ECO:0007669"/>
    <property type="project" value="UniProtKB-KW"/>
</dbReference>
<dbReference type="InterPro" id="IPR046350">
    <property type="entry name" value="Cystatin_sf"/>
</dbReference>
<accession>A0ABD2ZIP1</accession>
<dbReference type="SMART" id="SM00043">
    <property type="entry name" value="CY"/>
    <property type="match status" value="1"/>
</dbReference>
<dbReference type="Proteomes" id="UP001630127">
    <property type="component" value="Unassembled WGS sequence"/>
</dbReference>
<evidence type="ECO:0000256" key="2">
    <source>
        <dbReference type="ARBA" id="ARBA00022704"/>
    </source>
</evidence>
<organism evidence="5 6">
    <name type="scientific">Cinchona calisaya</name>
    <dbReference type="NCBI Taxonomy" id="153742"/>
    <lineage>
        <taxon>Eukaryota</taxon>
        <taxon>Viridiplantae</taxon>
        <taxon>Streptophyta</taxon>
        <taxon>Embryophyta</taxon>
        <taxon>Tracheophyta</taxon>
        <taxon>Spermatophyta</taxon>
        <taxon>Magnoliopsida</taxon>
        <taxon>eudicotyledons</taxon>
        <taxon>Gunneridae</taxon>
        <taxon>Pentapetalae</taxon>
        <taxon>asterids</taxon>
        <taxon>lamiids</taxon>
        <taxon>Gentianales</taxon>
        <taxon>Rubiaceae</taxon>
        <taxon>Cinchonoideae</taxon>
        <taxon>Cinchoneae</taxon>
        <taxon>Cinchona</taxon>
    </lineage>
</organism>
<evidence type="ECO:0000259" key="4">
    <source>
        <dbReference type="SMART" id="SM00043"/>
    </source>
</evidence>
<evidence type="ECO:0000313" key="6">
    <source>
        <dbReference type="Proteomes" id="UP001630127"/>
    </source>
</evidence>
<feature type="chain" id="PRO_5044759282" description="Cystatin domain-containing protein" evidence="3">
    <location>
        <begin position="30"/>
        <end position="123"/>
    </location>
</feature>
<proteinExistence type="predicted"/>
<dbReference type="Gene3D" id="3.10.450.10">
    <property type="match status" value="1"/>
</dbReference>
<evidence type="ECO:0000256" key="3">
    <source>
        <dbReference type="SAM" id="SignalP"/>
    </source>
</evidence>
<dbReference type="AlphaFoldDB" id="A0ABD2ZIP1"/>
<name>A0ABD2ZIP1_9GENT</name>
<keyword evidence="6" id="KW-1185">Reference proteome</keyword>
<evidence type="ECO:0000256" key="1">
    <source>
        <dbReference type="ARBA" id="ARBA00022690"/>
    </source>
</evidence>
<dbReference type="PANTHER" id="PTHR47364">
    <property type="entry name" value="CYSTEINE PROTEINASE INHIBITOR 5"/>
    <property type="match status" value="1"/>
</dbReference>
<dbReference type="CDD" id="cd00042">
    <property type="entry name" value="CY"/>
    <property type="match status" value="1"/>
</dbReference>
<protein>
    <recommendedName>
        <fullName evidence="4">Cystatin domain-containing protein</fullName>
    </recommendedName>
</protein>
<dbReference type="Pfam" id="PF16845">
    <property type="entry name" value="SQAPI"/>
    <property type="match status" value="1"/>
</dbReference>
<feature type="domain" description="Cystatin" evidence="4">
    <location>
        <begin position="28"/>
        <end position="116"/>
    </location>
</feature>
<comment type="caution">
    <text evidence="5">The sequence shown here is derived from an EMBL/GenBank/DDBJ whole genome shotgun (WGS) entry which is preliminary data.</text>
</comment>
<dbReference type="EMBL" id="JBJUIK010000008">
    <property type="protein sequence ID" value="KAL3519329.1"/>
    <property type="molecule type" value="Genomic_DNA"/>
</dbReference>
<dbReference type="SUPFAM" id="SSF54403">
    <property type="entry name" value="Cystatin/monellin"/>
    <property type="match status" value="1"/>
</dbReference>
<keyword evidence="1" id="KW-0646">Protease inhibitor</keyword>
<reference evidence="5 6" key="1">
    <citation type="submission" date="2024-11" db="EMBL/GenBank/DDBJ databases">
        <title>A near-complete genome assembly of Cinchona calisaya.</title>
        <authorList>
            <person name="Lian D.C."/>
            <person name="Zhao X.W."/>
            <person name="Wei L."/>
        </authorList>
    </citation>
    <scope>NUCLEOTIDE SEQUENCE [LARGE SCALE GENOMIC DNA]</scope>
    <source>
        <tissue evidence="5">Nenye</tissue>
    </source>
</reference>
<evidence type="ECO:0000313" key="5">
    <source>
        <dbReference type="EMBL" id="KAL3519329.1"/>
    </source>
</evidence>
<keyword evidence="3" id="KW-0732">Signal</keyword>
<sequence>MAYNSHHLLLLSILAIVCLFANLPSTALGVGAREKIDPKGPEAIGIAKFAIDEHNKEAKTKLQFESVVKAEKQVGEGIYYRVGFNALDGTTSRAYEAIVLVKPRLKFKKLISFNTISNQIRRM</sequence>
<dbReference type="InterPro" id="IPR000010">
    <property type="entry name" value="Cystatin_dom"/>
</dbReference>
<keyword evidence="2" id="KW-0789">Thiol protease inhibitor</keyword>